<gene>
    <name evidence="2" type="ORF">DYH56_09755</name>
</gene>
<protein>
    <submittedName>
        <fullName evidence="2">Serine/threonine protein phosphatase</fullName>
    </submittedName>
</protein>
<dbReference type="InterPro" id="IPR004843">
    <property type="entry name" value="Calcineurin-like_PHP"/>
</dbReference>
<dbReference type="PANTHER" id="PTHR12905">
    <property type="entry name" value="METALLOPHOSPHOESTERASE"/>
    <property type="match status" value="1"/>
</dbReference>
<dbReference type="RefSeq" id="WP_114642679.1">
    <property type="nucleotide sequence ID" value="NZ_JAACIO010000018.1"/>
</dbReference>
<evidence type="ECO:0000313" key="2">
    <source>
        <dbReference type="EMBL" id="REI40758.1"/>
    </source>
</evidence>
<sequence>MGKKYRILIVSDTEILGRYPMDKLKNMFSDIDFIISAGDLGNDYLDYLFTTLNKDVIYVNGNHVYKKGHDISFCKNIDGKIIKYKGLKIFGLGGSKKYSYQENQYSEFEMTQRIILNLGYLFWGNLDIMVTHTPPRRINDREDFTHQGFEVFHKILKYFKPKLWIHGHIHLVSHMDTQETIVGNTRIVNAYGYKVIEYMKN</sequence>
<accession>A0ABX9KFY6</accession>
<proteinExistence type="predicted"/>
<organism evidence="2 3">
    <name type="scientific">Psychrilyobacter piezotolerans</name>
    <dbReference type="NCBI Taxonomy" id="2293438"/>
    <lineage>
        <taxon>Bacteria</taxon>
        <taxon>Fusobacteriati</taxon>
        <taxon>Fusobacteriota</taxon>
        <taxon>Fusobacteriia</taxon>
        <taxon>Fusobacteriales</taxon>
        <taxon>Fusobacteriaceae</taxon>
        <taxon>Psychrilyobacter</taxon>
    </lineage>
</organism>
<dbReference type="EMBL" id="QUAJ01000016">
    <property type="protein sequence ID" value="REI40758.1"/>
    <property type="molecule type" value="Genomic_DNA"/>
</dbReference>
<dbReference type="InterPro" id="IPR051693">
    <property type="entry name" value="UPF0046_metallophosphoest"/>
</dbReference>
<name>A0ABX9KFY6_9FUSO</name>
<evidence type="ECO:0000259" key="1">
    <source>
        <dbReference type="Pfam" id="PF00149"/>
    </source>
</evidence>
<reference evidence="2 3" key="1">
    <citation type="submission" date="2018-08" db="EMBL/GenBank/DDBJ databases">
        <title>Draft genome sequence of Psychrilyobacter sp. strain SD5 isolated from Black Sea water.</title>
        <authorList>
            <person name="Yadav S."/>
            <person name="Villanueva L."/>
            <person name="Damste J.S.S."/>
        </authorList>
    </citation>
    <scope>NUCLEOTIDE SEQUENCE [LARGE SCALE GENOMIC DNA]</scope>
    <source>
        <strain evidence="2 3">SD5</strain>
    </source>
</reference>
<comment type="caution">
    <text evidence="2">The sequence shown here is derived from an EMBL/GenBank/DDBJ whole genome shotgun (WGS) entry which is preliminary data.</text>
</comment>
<dbReference type="SUPFAM" id="SSF56300">
    <property type="entry name" value="Metallo-dependent phosphatases"/>
    <property type="match status" value="1"/>
</dbReference>
<dbReference type="PANTHER" id="PTHR12905:SF0">
    <property type="entry name" value="CALCINEURIN-LIKE PHOSPHOESTERASE DOMAIN-CONTAINING PROTEIN"/>
    <property type="match status" value="1"/>
</dbReference>
<dbReference type="Proteomes" id="UP000263486">
    <property type="component" value="Unassembled WGS sequence"/>
</dbReference>
<feature type="domain" description="Calcineurin-like phosphoesterase" evidence="1">
    <location>
        <begin position="6"/>
        <end position="170"/>
    </location>
</feature>
<dbReference type="InterPro" id="IPR029052">
    <property type="entry name" value="Metallo-depent_PP-like"/>
</dbReference>
<dbReference type="Pfam" id="PF00149">
    <property type="entry name" value="Metallophos"/>
    <property type="match status" value="1"/>
</dbReference>
<keyword evidence="3" id="KW-1185">Reference proteome</keyword>
<evidence type="ECO:0000313" key="3">
    <source>
        <dbReference type="Proteomes" id="UP000263486"/>
    </source>
</evidence>
<dbReference type="Gene3D" id="3.60.21.10">
    <property type="match status" value="1"/>
</dbReference>